<proteinExistence type="predicted"/>
<protein>
    <submittedName>
        <fullName evidence="2">Uncharacterized protein</fullName>
    </submittedName>
</protein>
<feature type="compositionally biased region" description="Basic and acidic residues" evidence="1">
    <location>
        <begin position="96"/>
        <end position="110"/>
    </location>
</feature>
<sequence length="117" mass="13296">MAIKAVIFTDPECEKLCNDAIESMEKYIQKGEMEVMEIGEARKQGYDLGEPEGVPFIGFMSESSKKCLTRSFFHDEDGKITLRRYIAEVEGEPKKLSKQISHVDMEKGEETVEAPEE</sequence>
<organism evidence="2">
    <name type="scientific">marine sediment metagenome</name>
    <dbReference type="NCBI Taxonomy" id="412755"/>
    <lineage>
        <taxon>unclassified sequences</taxon>
        <taxon>metagenomes</taxon>
        <taxon>ecological metagenomes</taxon>
    </lineage>
</organism>
<dbReference type="AlphaFoldDB" id="X1QU49"/>
<evidence type="ECO:0000313" key="2">
    <source>
        <dbReference type="EMBL" id="GAI71788.1"/>
    </source>
</evidence>
<dbReference type="EMBL" id="BARW01002517">
    <property type="protein sequence ID" value="GAI71788.1"/>
    <property type="molecule type" value="Genomic_DNA"/>
</dbReference>
<accession>X1QU49</accession>
<reference evidence="2" key="1">
    <citation type="journal article" date="2014" name="Front. Microbiol.">
        <title>High frequency of phylogenetically diverse reductive dehalogenase-homologous genes in deep subseafloor sedimentary metagenomes.</title>
        <authorList>
            <person name="Kawai M."/>
            <person name="Futagami T."/>
            <person name="Toyoda A."/>
            <person name="Takaki Y."/>
            <person name="Nishi S."/>
            <person name="Hori S."/>
            <person name="Arai W."/>
            <person name="Tsubouchi T."/>
            <person name="Morono Y."/>
            <person name="Uchiyama I."/>
            <person name="Ito T."/>
            <person name="Fujiyama A."/>
            <person name="Inagaki F."/>
            <person name="Takami H."/>
        </authorList>
    </citation>
    <scope>NUCLEOTIDE SEQUENCE</scope>
    <source>
        <strain evidence="2">Expedition CK06-06</strain>
    </source>
</reference>
<name>X1QU49_9ZZZZ</name>
<gene>
    <name evidence="2" type="ORF">S12H4_06965</name>
</gene>
<comment type="caution">
    <text evidence="2">The sequence shown here is derived from an EMBL/GenBank/DDBJ whole genome shotgun (WGS) entry which is preliminary data.</text>
</comment>
<evidence type="ECO:0000256" key="1">
    <source>
        <dbReference type="SAM" id="MobiDB-lite"/>
    </source>
</evidence>
<feature type="region of interest" description="Disordered" evidence="1">
    <location>
        <begin position="96"/>
        <end position="117"/>
    </location>
</feature>